<sequence>MPRHAWQDAASCREIPHSQNREGFVKVRAAAGDVAIFAPQRDEDTDINSERNTPCVTP</sequence>
<organism evidence="1 2">
    <name type="scientific">Xanthomonas campestris pv. campestris (strain B100)</name>
    <dbReference type="NCBI Taxonomy" id="509169"/>
    <lineage>
        <taxon>Bacteria</taxon>
        <taxon>Pseudomonadati</taxon>
        <taxon>Pseudomonadota</taxon>
        <taxon>Gammaproteobacteria</taxon>
        <taxon>Lysobacterales</taxon>
        <taxon>Lysobacteraceae</taxon>
        <taxon>Xanthomonas</taxon>
    </lineage>
</organism>
<evidence type="ECO:0000313" key="1">
    <source>
        <dbReference type="EMBL" id="CAP53027.1"/>
    </source>
</evidence>
<dbReference type="EMBL" id="AM920689">
    <property type="protein sequence ID" value="CAP53027.1"/>
    <property type="molecule type" value="Genomic_DNA"/>
</dbReference>
<evidence type="ECO:0000313" key="2">
    <source>
        <dbReference type="Proteomes" id="UP000001188"/>
    </source>
</evidence>
<proteinExistence type="predicted"/>
<dbReference type="HOGENOM" id="CLU_2978183_0_0_6"/>
<dbReference type="KEGG" id="xca:xcc-b100_3662"/>
<reference evidence="1 2" key="1">
    <citation type="journal article" date="2008" name="J. Biotechnol.">
        <title>The genome of Xanthomonas campestris pv. campestris B100 and its use for the reconstruction of metabolic pathways involved in xanthan biosynthesis.</title>
        <authorList>
            <person name="Vorholter F.J."/>
            <person name="Schneiker S."/>
            <person name="Goesmann A."/>
            <person name="Krause L."/>
            <person name="Bekel T."/>
            <person name="Kaiser O."/>
            <person name="Linke B."/>
            <person name="Patschkowski T."/>
            <person name="Ruckert C."/>
            <person name="Schmid J."/>
            <person name="Sidhu V.K."/>
            <person name="Sieber V."/>
            <person name="Tauch A."/>
            <person name="Watt S.A."/>
            <person name="Weisshaar B."/>
            <person name="Becker A."/>
            <person name="Niehaus K."/>
            <person name="Puhler A."/>
        </authorList>
    </citation>
    <scope>NUCLEOTIDE SEQUENCE [LARGE SCALE GENOMIC DNA]</scope>
    <source>
        <strain evidence="1 2">B100</strain>
    </source>
</reference>
<dbReference type="Proteomes" id="UP000001188">
    <property type="component" value="Chromosome"/>
</dbReference>
<gene>
    <name evidence="1" type="ORF">XCCB100_3662</name>
</gene>
<dbReference type="AlphaFoldDB" id="B0RVD6"/>
<protein>
    <submittedName>
        <fullName evidence="1">Uncharacterized protein</fullName>
    </submittedName>
</protein>
<accession>B0RVD6</accession>
<name>B0RVD6_XANCB</name>